<sequence length="78" mass="8506">MEVWCGLGGECHLQATRIEPRKVWRCICKCRRNCSLGGSVTLTDVSCQLDQAMKAGWRELAYAAVKAAASCGVVFPNT</sequence>
<reference evidence="2" key="1">
    <citation type="submission" date="2022-11" db="UniProtKB">
        <authorList>
            <consortium name="WormBaseParasite"/>
        </authorList>
    </citation>
    <scope>IDENTIFICATION</scope>
</reference>
<keyword evidence="1" id="KW-1185">Reference proteome</keyword>
<protein>
    <submittedName>
        <fullName evidence="2">Uncharacterized protein</fullName>
    </submittedName>
</protein>
<dbReference type="Proteomes" id="UP000887565">
    <property type="component" value="Unplaced"/>
</dbReference>
<dbReference type="WBParaSite" id="nRc.2.0.1.t06392-RA">
    <property type="protein sequence ID" value="nRc.2.0.1.t06392-RA"/>
    <property type="gene ID" value="nRc.2.0.1.g06392"/>
</dbReference>
<name>A0A915HXU3_ROMCU</name>
<evidence type="ECO:0000313" key="1">
    <source>
        <dbReference type="Proteomes" id="UP000887565"/>
    </source>
</evidence>
<proteinExistence type="predicted"/>
<evidence type="ECO:0000313" key="2">
    <source>
        <dbReference type="WBParaSite" id="nRc.2.0.1.t06392-RA"/>
    </source>
</evidence>
<organism evidence="1 2">
    <name type="scientific">Romanomermis culicivorax</name>
    <name type="common">Nematode worm</name>
    <dbReference type="NCBI Taxonomy" id="13658"/>
    <lineage>
        <taxon>Eukaryota</taxon>
        <taxon>Metazoa</taxon>
        <taxon>Ecdysozoa</taxon>
        <taxon>Nematoda</taxon>
        <taxon>Enoplea</taxon>
        <taxon>Dorylaimia</taxon>
        <taxon>Mermithida</taxon>
        <taxon>Mermithoidea</taxon>
        <taxon>Mermithidae</taxon>
        <taxon>Romanomermis</taxon>
    </lineage>
</organism>
<dbReference type="AlphaFoldDB" id="A0A915HXU3"/>
<accession>A0A915HXU3</accession>